<name>A0A2A7N3D3_MYCAG</name>
<dbReference type="RefSeq" id="WP_097940462.1">
    <property type="nucleotide sequence ID" value="NZ_BLKS01000001.1"/>
</dbReference>
<organism evidence="3 4">
    <name type="scientific">Mycolicibacterium agri</name>
    <name type="common">Mycobacterium agri</name>
    <dbReference type="NCBI Taxonomy" id="36811"/>
    <lineage>
        <taxon>Bacteria</taxon>
        <taxon>Bacillati</taxon>
        <taxon>Actinomycetota</taxon>
        <taxon>Actinomycetes</taxon>
        <taxon>Mycobacteriales</taxon>
        <taxon>Mycobacteriaceae</taxon>
        <taxon>Mycolicibacterium</taxon>
    </lineage>
</organism>
<evidence type="ECO:0000256" key="1">
    <source>
        <dbReference type="SAM" id="Phobius"/>
    </source>
</evidence>
<dbReference type="Proteomes" id="UP000220914">
    <property type="component" value="Unassembled WGS sequence"/>
</dbReference>
<reference evidence="2" key="3">
    <citation type="submission" date="2020-02" db="EMBL/GenBank/DDBJ databases">
        <authorList>
            <person name="Matsumoto Y."/>
            <person name="Motooka D."/>
            <person name="Nakamura S."/>
        </authorList>
    </citation>
    <scope>NUCLEOTIDE SEQUENCE</scope>
    <source>
        <strain evidence="2">JCM 6377</strain>
    </source>
</reference>
<comment type="caution">
    <text evidence="3">The sequence shown here is derived from an EMBL/GenBank/DDBJ whole genome shotgun (WGS) entry which is preliminary data.</text>
</comment>
<feature type="transmembrane region" description="Helical" evidence="1">
    <location>
        <begin position="83"/>
        <end position="103"/>
    </location>
</feature>
<feature type="transmembrane region" description="Helical" evidence="1">
    <location>
        <begin position="36"/>
        <end position="62"/>
    </location>
</feature>
<feature type="transmembrane region" description="Helical" evidence="1">
    <location>
        <begin position="140"/>
        <end position="157"/>
    </location>
</feature>
<evidence type="ECO:0000313" key="3">
    <source>
        <dbReference type="EMBL" id="PEG38582.1"/>
    </source>
</evidence>
<dbReference type="EMBL" id="PDCP01000019">
    <property type="protein sequence ID" value="PEG38582.1"/>
    <property type="molecule type" value="Genomic_DNA"/>
</dbReference>
<evidence type="ECO:0000313" key="2">
    <source>
        <dbReference type="EMBL" id="GFG53550.1"/>
    </source>
</evidence>
<keyword evidence="1" id="KW-0812">Transmembrane</keyword>
<dbReference type="Proteomes" id="UP000465302">
    <property type="component" value="Unassembled WGS sequence"/>
</dbReference>
<evidence type="ECO:0000313" key="4">
    <source>
        <dbReference type="Proteomes" id="UP000220914"/>
    </source>
</evidence>
<reference evidence="3 4" key="1">
    <citation type="submission" date="2017-10" db="EMBL/GenBank/DDBJ databases">
        <title>The new phylogeny of genus Mycobacterium.</title>
        <authorList>
            <person name="Tortoli E."/>
            <person name="Trovato A."/>
            <person name="Cirillo D.M."/>
        </authorList>
    </citation>
    <scope>NUCLEOTIDE SEQUENCE [LARGE SCALE GENOMIC DNA]</scope>
    <source>
        <strain evidence="3 4">CCUG37673</strain>
    </source>
</reference>
<feature type="transmembrane region" description="Helical" evidence="1">
    <location>
        <begin position="169"/>
        <end position="189"/>
    </location>
</feature>
<accession>A0A2A7N3D3</accession>
<dbReference type="InterPro" id="IPR005325">
    <property type="entry name" value="DUF308_memb"/>
</dbReference>
<protein>
    <submittedName>
        <fullName evidence="2">Membrane protein</fullName>
    </submittedName>
</protein>
<gene>
    <name evidence="3" type="ORF">CQY20_12860</name>
    <name evidence="2" type="ORF">MAGR_49910</name>
</gene>
<dbReference type="EMBL" id="BLKS01000001">
    <property type="protein sequence ID" value="GFG53550.1"/>
    <property type="molecule type" value="Genomic_DNA"/>
</dbReference>
<sequence length="199" mass="21067">MENKVTSTALNTPIATDTDNHWLHSYYLLRAAVAGVWVAAAFIIGTQVSAVAGVLLVLYPLWDAVGNLMDAQHNGGLRRNPTQTLNTVVSILTAGAVAITLAIGMNAVLGMFGVWATLAGLFQLATGVRRWKNYGAQWPMILSGAQSALVGILFLKQANAPEVPGVADIAPYAAFGALYFLIAAVWLAGSQARRRKSTS</sequence>
<proteinExistence type="predicted"/>
<keyword evidence="4" id="KW-1185">Reference proteome</keyword>
<reference evidence="2 5" key="2">
    <citation type="journal article" date="2019" name="Emerg. Microbes Infect.">
        <title>Comprehensive subspecies identification of 175 nontuberculous mycobacteria species based on 7547 genomic profiles.</title>
        <authorList>
            <person name="Matsumoto Y."/>
            <person name="Kinjo T."/>
            <person name="Motooka D."/>
            <person name="Nabeya D."/>
            <person name="Jung N."/>
            <person name="Uechi K."/>
            <person name="Horii T."/>
            <person name="Iida T."/>
            <person name="Fujita J."/>
            <person name="Nakamura S."/>
        </authorList>
    </citation>
    <scope>NUCLEOTIDE SEQUENCE [LARGE SCALE GENOMIC DNA]</scope>
    <source>
        <strain evidence="2 5">JCM 6377</strain>
    </source>
</reference>
<keyword evidence="1" id="KW-0472">Membrane</keyword>
<evidence type="ECO:0000313" key="5">
    <source>
        <dbReference type="Proteomes" id="UP000465302"/>
    </source>
</evidence>
<dbReference type="Pfam" id="PF03729">
    <property type="entry name" value="DUF308"/>
    <property type="match status" value="1"/>
</dbReference>
<dbReference type="OrthoDB" id="960912at2"/>
<keyword evidence="1" id="KW-1133">Transmembrane helix</keyword>
<dbReference type="AlphaFoldDB" id="A0A2A7N3D3"/>